<keyword evidence="1" id="KW-1133">Transmembrane helix</keyword>
<gene>
    <name evidence="2" type="ORF">CC84DRAFT_1167043</name>
</gene>
<dbReference type="RefSeq" id="XP_018033704.1">
    <property type="nucleotide sequence ID" value="XM_018179109.1"/>
</dbReference>
<dbReference type="InParanoid" id="A0A177C924"/>
<name>A0A177C924_9PLEO</name>
<protein>
    <submittedName>
        <fullName evidence="2">Uncharacterized protein</fullName>
    </submittedName>
</protein>
<evidence type="ECO:0000313" key="2">
    <source>
        <dbReference type="EMBL" id="OAG03339.1"/>
    </source>
</evidence>
<sequence>MQRHEFPREGVIHDIWVPAPPHLSATDVMPLALRAFSLYPANEHKLAHARTSFSLRAFIFIILVHFQTFQ</sequence>
<reference evidence="2 3" key="1">
    <citation type="submission" date="2016-05" db="EMBL/GenBank/DDBJ databases">
        <title>Comparative analysis of secretome profiles of manganese(II)-oxidizing ascomycete fungi.</title>
        <authorList>
            <consortium name="DOE Joint Genome Institute"/>
            <person name="Zeiner C.A."/>
            <person name="Purvine S.O."/>
            <person name="Zink E.M."/>
            <person name="Wu S."/>
            <person name="Pasa-Tolic L."/>
            <person name="Chaput D.L."/>
            <person name="Haridas S."/>
            <person name="Grigoriev I.V."/>
            <person name="Santelli C.M."/>
            <person name="Hansel C.M."/>
        </authorList>
    </citation>
    <scope>NUCLEOTIDE SEQUENCE [LARGE SCALE GENOMIC DNA]</scope>
    <source>
        <strain evidence="2 3">AP3s5-JAC2a</strain>
    </source>
</reference>
<keyword evidence="1" id="KW-0812">Transmembrane</keyword>
<accession>A0A177C924</accession>
<evidence type="ECO:0000256" key="1">
    <source>
        <dbReference type="SAM" id="Phobius"/>
    </source>
</evidence>
<organism evidence="2 3">
    <name type="scientific">Paraphaeosphaeria sporulosa</name>
    <dbReference type="NCBI Taxonomy" id="1460663"/>
    <lineage>
        <taxon>Eukaryota</taxon>
        <taxon>Fungi</taxon>
        <taxon>Dikarya</taxon>
        <taxon>Ascomycota</taxon>
        <taxon>Pezizomycotina</taxon>
        <taxon>Dothideomycetes</taxon>
        <taxon>Pleosporomycetidae</taxon>
        <taxon>Pleosporales</taxon>
        <taxon>Massarineae</taxon>
        <taxon>Didymosphaeriaceae</taxon>
        <taxon>Paraphaeosphaeria</taxon>
    </lineage>
</organism>
<keyword evidence="3" id="KW-1185">Reference proteome</keyword>
<dbReference type="Proteomes" id="UP000077069">
    <property type="component" value="Unassembled WGS sequence"/>
</dbReference>
<dbReference type="EMBL" id="KV441555">
    <property type="protein sequence ID" value="OAG03339.1"/>
    <property type="molecule type" value="Genomic_DNA"/>
</dbReference>
<proteinExistence type="predicted"/>
<evidence type="ECO:0000313" key="3">
    <source>
        <dbReference type="Proteomes" id="UP000077069"/>
    </source>
</evidence>
<dbReference type="AlphaFoldDB" id="A0A177C924"/>
<dbReference type="GeneID" id="28762595"/>
<keyword evidence="1" id="KW-0472">Membrane</keyword>
<feature type="transmembrane region" description="Helical" evidence="1">
    <location>
        <begin position="53"/>
        <end position="69"/>
    </location>
</feature>